<dbReference type="HOGENOM" id="CLU_1654324_0_0_1"/>
<protein>
    <submittedName>
        <fullName evidence="2">Oxidoreductase</fullName>
    </submittedName>
</protein>
<dbReference type="InParanoid" id="G4VEV8"/>
<evidence type="ECO:0000313" key="1">
    <source>
        <dbReference type="Proteomes" id="UP000008854"/>
    </source>
</evidence>
<evidence type="ECO:0000313" key="2">
    <source>
        <dbReference type="WBParaSite" id="Smp_129160.1"/>
    </source>
</evidence>
<accession>G4VEV8</accession>
<dbReference type="KEGG" id="smm:Smp_129160"/>
<dbReference type="STRING" id="6183.G4VEV8"/>
<organism evidence="1 2">
    <name type="scientific">Schistosoma mansoni</name>
    <name type="common">Blood fluke</name>
    <dbReference type="NCBI Taxonomy" id="6183"/>
    <lineage>
        <taxon>Eukaryota</taxon>
        <taxon>Metazoa</taxon>
        <taxon>Spiralia</taxon>
        <taxon>Lophotrochozoa</taxon>
        <taxon>Platyhelminthes</taxon>
        <taxon>Trematoda</taxon>
        <taxon>Digenea</taxon>
        <taxon>Strigeidida</taxon>
        <taxon>Schistosomatoidea</taxon>
        <taxon>Schistosomatidae</taxon>
        <taxon>Schistosoma</taxon>
    </lineage>
</organism>
<dbReference type="CTD" id="8342938"/>
<dbReference type="AlphaFoldDB" id="G4VEV8"/>
<keyword evidence="1" id="KW-1185">Reference proteome</keyword>
<reference evidence="1" key="1">
    <citation type="journal article" date="2012" name="PLoS Negl. Trop. Dis.">
        <title>A systematically improved high quality genome and transcriptome of the human blood fluke Schistosoma mansoni.</title>
        <authorList>
            <person name="Protasio A.V."/>
            <person name="Tsai I.J."/>
            <person name="Babbage A."/>
            <person name="Nichol S."/>
            <person name="Hunt M."/>
            <person name="Aslett M.A."/>
            <person name="De Silva N."/>
            <person name="Velarde G.S."/>
            <person name="Anderson T.J."/>
            <person name="Clark R.C."/>
            <person name="Davidson C."/>
            <person name="Dillon G.P."/>
            <person name="Holroyd N.E."/>
            <person name="LoVerde P.T."/>
            <person name="Lloyd C."/>
            <person name="McQuillan J."/>
            <person name="Oliveira G."/>
            <person name="Otto T.D."/>
            <person name="Parker-Manuel S.J."/>
            <person name="Quail M.A."/>
            <person name="Wilson R.A."/>
            <person name="Zerlotini A."/>
            <person name="Dunne D.W."/>
            <person name="Berriman M."/>
        </authorList>
    </citation>
    <scope>NUCLEOTIDE SEQUENCE [LARGE SCALE GENOMIC DNA]</scope>
    <source>
        <strain evidence="1">Puerto Rican</strain>
    </source>
</reference>
<name>G4VEV8_SCHMA</name>
<proteinExistence type="predicted"/>
<dbReference type="Pfam" id="PF08424">
    <property type="entry name" value="NRDE-2"/>
    <property type="match status" value="1"/>
</dbReference>
<dbReference type="RefSeq" id="XP_018651077.1">
    <property type="nucleotide sequence ID" value="XM_018799272.1"/>
</dbReference>
<sequence length="160" mass="17580">MVPWNLHMTRKSVKQIKLIGIGLSSYSLIPNLYPCGVAQAGHSERALAVWQVAGEFHCFRPAEIERCSFEQRFLEMELFRSSGIPRFGQPEMSVEEPHSKWTSVAGKLTAIATTCEDALIGCSGKGIPDESYGNTGADVVPFILSPEVAADQWVRRGSIP</sequence>
<dbReference type="WBParaSite" id="Smp_129160.1">
    <property type="protein sequence ID" value="Smp_129160.1"/>
    <property type="gene ID" value="Smp_129160"/>
</dbReference>
<dbReference type="Proteomes" id="UP000008854">
    <property type="component" value="Unassembled WGS sequence"/>
</dbReference>
<reference evidence="2" key="2">
    <citation type="submission" date="2018-12" db="UniProtKB">
        <authorList>
            <consortium name="WormBaseParasite"/>
        </authorList>
    </citation>
    <scope>IDENTIFICATION</scope>
    <source>
        <strain evidence="2">Puerto Rican</strain>
    </source>
</reference>
<dbReference type="GeneID" id="8342938"/>
<dbReference type="InterPro" id="IPR013633">
    <property type="entry name" value="NRDE-2"/>
</dbReference>
<dbReference type="OrthoDB" id="297219at2759"/>